<gene>
    <name evidence="3" type="ORF">AUQ48_12115</name>
</gene>
<name>A0A2N4T3M5_9MICC</name>
<comment type="caution">
    <text evidence="3">The sequence shown here is derived from an EMBL/GenBank/DDBJ whole genome shotgun (WGS) entry which is preliminary data.</text>
</comment>
<dbReference type="InterPro" id="IPR007345">
    <property type="entry name" value="Polysacch_pyruvyl_Trfase"/>
</dbReference>
<feature type="compositionally biased region" description="Basic and acidic residues" evidence="1">
    <location>
        <begin position="388"/>
        <end position="402"/>
    </location>
</feature>
<dbReference type="Pfam" id="PF04230">
    <property type="entry name" value="PS_pyruv_trans"/>
    <property type="match status" value="1"/>
</dbReference>
<evidence type="ECO:0000256" key="1">
    <source>
        <dbReference type="SAM" id="MobiDB-lite"/>
    </source>
</evidence>
<organism evidence="3 4">
    <name type="scientific">Kocuria flava</name>
    <dbReference type="NCBI Taxonomy" id="446860"/>
    <lineage>
        <taxon>Bacteria</taxon>
        <taxon>Bacillati</taxon>
        <taxon>Actinomycetota</taxon>
        <taxon>Actinomycetes</taxon>
        <taxon>Micrococcales</taxon>
        <taxon>Micrococcaceae</taxon>
        <taxon>Kocuria</taxon>
    </lineage>
</organism>
<dbReference type="AlphaFoldDB" id="A0A2N4T3M5"/>
<reference evidence="3 4" key="1">
    <citation type="submission" date="2015-12" db="EMBL/GenBank/DDBJ databases">
        <authorList>
            <person name="Shamseldin A."/>
            <person name="Moawad H."/>
            <person name="Abd El-Rahim W.M."/>
            <person name="Sadowsky M.J."/>
        </authorList>
    </citation>
    <scope>NUCLEOTIDE SEQUENCE [LARGE SCALE GENOMIC DNA]</scope>
    <source>
        <strain evidence="3 4">S43</strain>
    </source>
</reference>
<evidence type="ECO:0000259" key="2">
    <source>
        <dbReference type="Pfam" id="PF04230"/>
    </source>
</evidence>
<feature type="region of interest" description="Disordered" evidence="1">
    <location>
        <begin position="383"/>
        <end position="409"/>
    </location>
</feature>
<evidence type="ECO:0000313" key="4">
    <source>
        <dbReference type="Proteomes" id="UP000234632"/>
    </source>
</evidence>
<sequence length="409" mass="43418">MMPRTSHHEQSPSAPVLYLVAPTGHPNFGDEFIAAAWLRHLAAVHPEAEVWLDCTNPGQAAHLVGSLHPRVRFTDTLWRLVLDTTAMDPVTAGAHIDRVITDLGSPRYDLGLLALRRADSVHLLGGGYLNAIWPHHAGLLRAAGRLKELTGATLYATGLGLFPAADGTAVRQALAAFDHATVRDAPSADLAGVAQGPDDAFLGLEAVPGFTGDPVQGGEPDGDVWVCLQSDTSSPGAAEAAVAAVRAALEGPLAGRTVRYLEAIPGADRAGFEQLADLIPAEHFVPFTRVWLEVFPARPGQTWLTTRFHFHLLAAACGAAGTALEVSDDYYRTKHRSLLEAGTGWAVTAAGDDRLAGPTAAASFPATAAALREEKLAEARTLYPGGRHHGDGTHRAAPEGRHRGWFHRR</sequence>
<dbReference type="EMBL" id="LOMZ01000001">
    <property type="protein sequence ID" value="PLC12838.1"/>
    <property type="molecule type" value="Genomic_DNA"/>
</dbReference>
<feature type="domain" description="Polysaccharide pyruvyl transferase" evidence="2">
    <location>
        <begin position="27"/>
        <end position="209"/>
    </location>
</feature>
<evidence type="ECO:0000313" key="3">
    <source>
        <dbReference type="EMBL" id="PLC12838.1"/>
    </source>
</evidence>
<protein>
    <recommendedName>
        <fullName evidence="2">Polysaccharide pyruvyl transferase domain-containing protein</fullName>
    </recommendedName>
</protein>
<proteinExistence type="predicted"/>
<dbReference type="Proteomes" id="UP000234632">
    <property type="component" value="Unassembled WGS sequence"/>
</dbReference>
<accession>A0A2N4T3M5</accession>